<dbReference type="InterPro" id="IPR058883">
    <property type="entry name" value="DZIP1_dom"/>
</dbReference>
<dbReference type="PANTHER" id="PTHR21502">
    <property type="entry name" value="ZINC FINGER PROTEIN DZIP1"/>
    <property type="match status" value="1"/>
</dbReference>
<reference evidence="15" key="1">
    <citation type="submission" date="2021-02" db="EMBL/GenBank/DDBJ databases">
        <authorList>
            <person name="Nowell W R."/>
        </authorList>
    </citation>
    <scope>NUCLEOTIDE SEQUENCE</scope>
</reference>
<evidence type="ECO:0000313" key="15">
    <source>
        <dbReference type="EMBL" id="CAF4424767.1"/>
    </source>
</evidence>
<evidence type="ECO:0000256" key="12">
    <source>
        <dbReference type="SAM" id="Coils"/>
    </source>
</evidence>
<evidence type="ECO:0000256" key="7">
    <source>
        <dbReference type="ARBA" id="ARBA00022833"/>
    </source>
</evidence>
<organism evidence="15 16">
    <name type="scientific">Rotaria socialis</name>
    <dbReference type="NCBI Taxonomy" id="392032"/>
    <lineage>
        <taxon>Eukaryota</taxon>
        <taxon>Metazoa</taxon>
        <taxon>Spiralia</taxon>
        <taxon>Gnathifera</taxon>
        <taxon>Rotifera</taxon>
        <taxon>Eurotatoria</taxon>
        <taxon>Bdelloidea</taxon>
        <taxon>Philodinida</taxon>
        <taxon>Philodinidae</taxon>
        <taxon>Rotaria</taxon>
    </lineage>
</organism>
<evidence type="ECO:0000256" key="3">
    <source>
        <dbReference type="ARBA" id="ARBA00009131"/>
    </source>
</evidence>
<dbReference type="InterPro" id="IPR032714">
    <property type="entry name" value="DZIP1_N"/>
</dbReference>
<keyword evidence="10" id="KW-0966">Cell projection</keyword>
<feature type="compositionally biased region" description="Pro residues" evidence="13">
    <location>
        <begin position="382"/>
        <end position="409"/>
    </location>
</feature>
<dbReference type="GO" id="GO:0005737">
    <property type="term" value="C:cytoplasm"/>
    <property type="evidence" value="ECO:0007669"/>
    <property type="project" value="TreeGrafter"/>
</dbReference>
<evidence type="ECO:0000256" key="6">
    <source>
        <dbReference type="ARBA" id="ARBA00022771"/>
    </source>
</evidence>
<dbReference type="InterPro" id="IPR013087">
    <property type="entry name" value="Znf_C2H2_type"/>
</dbReference>
<gene>
    <name evidence="15" type="ORF">TSG867_LOCUS14841</name>
</gene>
<feature type="compositionally biased region" description="Polar residues" evidence="13">
    <location>
        <begin position="586"/>
        <end position="599"/>
    </location>
</feature>
<proteinExistence type="inferred from homology"/>
<dbReference type="GO" id="GO:0005814">
    <property type="term" value="C:centriole"/>
    <property type="evidence" value="ECO:0007669"/>
    <property type="project" value="UniProtKB-SubCell"/>
</dbReference>
<evidence type="ECO:0000256" key="9">
    <source>
        <dbReference type="ARBA" id="ARBA00023212"/>
    </source>
</evidence>
<dbReference type="Pfam" id="PF13815">
    <property type="entry name" value="Dzip-like_N"/>
    <property type="match status" value="1"/>
</dbReference>
<dbReference type="GO" id="GO:0036064">
    <property type="term" value="C:ciliary basal body"/>
    <property type="evidence" value="ECO:0007669"/>
    <property type="project" value="TreeGrafter"/>
</dbReference>
<dbReference type="AlphaFoldDB" id="A0A820QUK5"/>
<evidence type="ECO:0000256" key="1">
    <source>
        <dbReference type="ARBA" id="ARBA00004114"/>
    </source>
</evidence>
<feature type="compositionally biased region" description="Acidic residues" evidence="13">
    <location>
        <begin position="574"/>
        <end position="585"/>
    </location>
</feature>
<name>A0A820QUK5_9BILA</name>
<feature type="compositionally biased region" description="Low complexity" evidence="13">
    <location>
        <begin position="546"/>
        <end position="559"/>
    </location>
</feature>
<evidence type="ECO:0000256" key="11">
    <source>
        <dbReference type="PROSITE-ProRule" id="PRU00042"/>
    </source>
</evidence>
<keyword evidence="9" id="KW-0206">Cytoskeleton</keyword>
<dbReference type="PROSITE" id="PS50157">
    <property type="entry name" value="ZINC_FINGER_C2H2_2"/>
    <property type="match status" value="1"/>
</dbReference>
<dbReference type="Pfam" id="PF25977">
    <property type="entry name" value="DZIP1"/>
    <property type="match status" value="1"/>
</dbReference>
<protein>
    <recommendedName>
        <fullName evidence="14">C2H2-type domain-containing protein</fullName>
    </recommendedName>
</protein>
<comment type="similarity">
    <text evidence="3">Belongs to the DZIP C2H2-type zinc-finger protein family.</text>
</comment>
<evidence type="ECO:0000256" key="2">
    <source>
        <dbReference type="ARBA" id="ARBA00004120"/>
    </source>
</evidence>
<evidence type="ECO:0000256" key="10">
    <source>
        <dbReference type="ARBA" id="ARBA00023273"/>
    </source>
</evidence>
<feature type="region of interest" description="Disordered" evidence="13">
    <location>
        <begin position="377"/>
        <end position="413"/>
    </location>
</feature>
<feature type="region of interest" description="Disordered" evidence="13">
    <location>
        <begin position="537"/>
        <end position="745"/>
    </location>
</feature>
<dbReference type="Proteomes" id="UP000663862">
    <property type="component" value="Unassembled WGS sequence"/>
</dbReference>
<sequence length="800" mass="92559">MNYLYLNNTSQQPMTHSFVFSKRNEKIDWRRIAAVDVDRVARDLDFKVLQDNIEQITLCNIDMEVDTRAMDPNFTKLYKMAQLIIEYLLLCQDQITNQLFDYEQTKSKSTQDQDEFHRELQKLKDELNLTKKESKKRKKMIETQQKMLMAQHQNHHTCPVCTHSFLSFDYLQAHIHRRHPEHDPDRRREHDVDTEKEVQHLKEELRNKETELQLIKMQKAVDEEKIRERDENIRKLKDEMQAIIQKLTILEEKYFTLRSSNQNQVPSSNQPETGIKELLKENKSLRTENEQLKQSLQQAEHNFKKEEKQKRRLERQNQNLQQQINSLEENLRSLKNASGDSSRLSEELTQYRNRYNEEKNRRKQLEDQLNAANKQLAQLRNQPPPVNDRKSPVPPPRSSISPPPMPTPTRPTTRPIQTTDIFLPQFCPSVIREVNENPRFLVDFRNNAKLQFNDELQQHENLNIHESDTRLSEGDYPSKMKIVEQTRRNMQNDLPNFERIRRELSQTVDKLTHERLHTLPGSGTSNRLSGGKLVKFEDESPRHQQPSSIKKPSTTIPSKPKYDYNNSSTNFRSDDEETATSESDDYYSQPTRSVTSAGIQPSPRKAVPSSGISALTDVGMRPVPINNAKTISAIVRPKSTLVNQQSESSEDESLTIPVAQPKTRFPDQKPIEINSKGQKPIISTRPKTVQPTHKTRNDDDDDDSGSSFTSVNEPNPQQKISITNVPQNSLRPLINTNTNQNLSSGDISQHTYDSLWKSPGGKGSFLYLSVGPDVRRPLTADSAKTSIMDSDDDLDEEDSK</sequence>
<evidence type="ECO:0000313" key="16">
    <source>
        <dbReference type="Proteomes" id="UP000663862"/>
    </source>
</evidence>
<feature type="compositionally biased region" description="Polar residues" evidence="13">
    <location>
        <begin position="705"/>
        <end position="745"/>
    </location>
</feature>
<dbReference type="PROSITE" id="PS00028">
    <property type="entry name" value="ZINC_FINGER_C2H2_1"/>
    <property type="match status" value="1"/>
</dbReference>
<keyword evidence="5" id="KW-0479">Metal-binding</keyword>
<dbReference type="EMBL" id="CAJOBQ010000842">
    <property type="protein sequence ID" value="CAF4424767.1"/>
    <property type="molecule type" value="Genomic_DNA"/>
</dbReference>
<keyword evidence="4" id="KW-0963">Cytoplasm</keyword>
<dbReference type="GO" id="GO:0008270">
    <property type="term" value="F:zinc ion binding"/>
    <property type="evidence" value="ECO:0007669"/>
    <property type="project" value="UniProtKB-KW"/>
</dbReference>
<feature type="region of interest" description="Disordered" evidence="13">
    <location>
        <begin position="294"/>
        <end position="314"/>
    </location>
</feature>
<accession>A0A820QUK5</accession>
<evidence type="ECO:0000259" key="14">
    <source>
        <dbReference type="PROSITE" id="PS50157"/>
    </source>
</evidence>
<evidence type="ECO:0000256" key="4">
    <source>
        <dbReference type="ARBA" id="ARBA00022490"/>
    </source>
</evidence>
<evidence type="ECO:0000256" key="5">
    <source>
        <dbReference type="ARBA" id="ARBA00022723"/>
    </source>
</evidence>
<comment type="caution">
    <text evidence="15">The sequence shown here is derived from an EMBL/GenBank/DDBJ whole genome shotgun (WGS) entry which is preliminary data.</text>
</comment>
<feature type="domain" description="C2H2-type" evidence="14">
    <location>
        <begin position="156"/>
        <end position="184"/>
    </location>
</feature>
<keyword evidence="8 12" id="KW-0175">Coiled coil</keyword>
<evidence type="ECO:0000256" key="8">
    <source>
        <dbReference type="ARBA" id="ARBA00023054"/>
    </source>
</evidence>
<feature type="region of interest" description="Disordered" evidence="13">
    <location>
        <begin position="776"/>
        <end position="800"/>
    </location>
</feature>
<dbReference type="InterPro" id="IPR051241">
    <property type="entry name" value="DZIP_RILPL"/>
</dbReference>
<dbReference type="GO" id="GO:0060271">
    <property type="term" value="P:cilium assembly"/>
    <property type="evidence" value="ECO:0007669"/>
    <property type="project" value="TreeGrafter"/>
</dbReference>
<keyword evidence="6 11" id="KW-0863">Zinc-finger</keyword>
<feature type="compositionally biased region" description="Acidic residues" evidence="13">
    <location>
        <begin position="789"/>
        <end position="800"/>
    </location>
</feature>
<feature type="coiled-coil region" evidence="12">
    <location>
        <begin position="106"/>
        <end position="144"/>
    </location>
</feature>
<evidence type="ECO:0000256" key="13">
    <source>
        <dbReference type="SAM" id="MobiDB-lite"/>
    </source>
</evidence>
<keyword evidence="7" id="KW-0862">Zinc</keyword>
<dbReference type="PANTHER" id="PTHR21502:SF3">
    <property type="entry name" value="CILIUM ASSEMBLY PROTEIN DZIP1L"/>
    <property type="match status" value="1"/>
</dbReference>
<comment type="subcellular location">
    <subcellularLocation>
        <location evidence="2">Cytoplasm</location>
        <location evidence="2">Cytoskeleton</location>
        <location evidence="2">Cilium basal body</location>
    </subcellularLocation>
    <subcellularLocation>
        <location evidence="1">Cytoplasm</location>
        <location evidence="1">Cytoskeleton</location>
        <location evidence="1">Microtubule organizing center</location>
        <location evidence="1">Centrosome</location>
        <location evidence="1">Centriole</location>
    </subcellularLocation>
</comment>